<evidence type="ECO:0000313" key="2">
    <source>
        <dbReference type="EMBL" id="CAG5104952.1"/>
    </source>
</evidence>
<accession>A0ABN7SV11</accession>
<protein>
    <submittedName>
        <fullName evidence="2">Oidioi.mRNA.OKI2018_I69.chr1.g1701.t1.cds</fullName>
    </submittedName>
</protein>
<name>A0ABN7SV11_OIKDI</name>
<sequence>MPIKSKQILYYFEDGTEKEMVYRYVLPRVLSIYPPTEHIQKPEKWQIIFDMIAIIEEIRRDTTEFIATQNFSVGQSEALYNHWLISQSRKRRDQREHLILWICKATFVCDVWKSKHGNITGIGTQVRVAFDKMFNGQQEFWRNFLKIKTNSEMRISKIKMEEFVRKIEHSFHEGRSTTSQGFSEGRDPRNWQAETGMVPTRQDPGHSVRNEKRAQQVIEINKPPVLNLRFQEVYYGSLNNNVSAVDIRPLPIITNHHSQQSSLQTKNQQLMNQTGNGGIQPSQQAFDSTDATGPPAKRQKIVGDSDSFFMANNTGEKIQAYLLPDNIDKILNLDGNQGNFTGNMHEGTHMVEPSNQLQSATTDQQTHRQTKRARTLSEQGLTNNDMNIILPNQSAESWNDNKSIEPDIRPANEIGEPNQNDSNNLNPPLPCLDADTDFESFFAQLEADNVKKFDETFTYNGKN</sequence>
<evidence type="ECO:0000313" key="3">
    <source>
        <dbReference type="Proteomes" id="UP001158576"/>
    </source>
</evidence>
<proteinExistence type="predicted"/>
<organism evidence="2 3">
    <name type="scientific">Oikopleura dioica</name>
    <name type="common">Tunicate</name>
    <dbReference type="NCBI Taxonomy" id="34765"/>
    <lineage>
        <taxon>Eukaryota</taxon>
        <taxon>Metazoa</taxon>
        <taxon>Chordata</taxon>
        <taxon>Tunicata</taxon>
        <taxon>Appendicularia</taxon>
        <taxon>Copelata</taxon>
        <taxon>Oikopleuridae</taxon>
        <taxon>Oikopleura</taxon>
    </lineage>
</organism>
<evidence type="ECO:0000256" key="1">
    <source>
        <dbReference type="SAM" id="MobiDB-lite"/>
    </source>
</evidence>
<feature type="region of interest" description="Disordered" evidence="1">
    <location>
        <begin position="397"/>
        <end position="427"/>
    </location>
</feature>
<keyword evidence="3" id="KW-1185">Reference proteome</keyword>
<dbReference type="Proteomes" id="UP001158576">
    <property type="component" value="Chromosome 1"/>
</dbReference>
<dbReference type="EMBL" id="OU015566">
    <property type="protein sequence ID" value="CAG5104952.1"/>
    <property type="molecule type" value="Genomic_DNA"/>
</dbReference>
<feature type="compositionally biased region" description="Polar residues" evidence="1">
    <location>
        <begin position="417"/>
        <end position="426"/>
    </location>
</feature>
<gene>
    <name evidence="2" type="ORF">OKIOD_LOCUS10466</name>
</gene>
<reference evidence="2 3" key="1">
    <citation type="submission" date="2021-04" db="EMBL/GenBank/DDBJ databases">
        <authorList>
            <person name="Bliznina A."/>
        </authorList>
    </citation>
    <scope>NUCLEOTIDE SEQUENCE [LARGE SCALE GENOMIC DNA]</scope>
</reference>